<dbReference type="Proteomes" id="UP000515121">
    <property type="component" value="Unplaced"/>
</dbReference>
<dbReference type="RefSeq" id="XP_022716516.1">
    <property type="nucleotide sequence ID" value="XM_022860781.1"/>
</dbReference>
<sequence length="1662" mass="187118">MAVDVPDTAETSVAESPVEDVQVSPCCQVWKNKYSKAEKGRICLKQAVRLLEKGCDNIQAQNLTLKKVYEEEQARAKVEKEGREKELALRVLLENELSALKSEISNLKQKGVSNVEDKAEEIKLLKASVFDREKEINWLKELVEKEKKRADLEKKKAAEVSKHAETEKGKAGEEQRLVDIERKKAEEYRTQLEALRKEVSEVKSKLVTEKLKFDEATKQLQEEKKLAGDERKHANLEMAKAKEQWKIAEETKKKAAEVSKHAETEKGKAGEEQRLVDIERKKAEEYRTQLEALRKEVSEVKSKLVTQKLKFDEATKQLQEEKKLAGEERKCANVEMAKAKEQWKIAQETKKNAVEERKRADMEMAKAEDQRKIAEETKKKAVEEQKRADLKMAEAEDQRKISEETIKKAVEVRKLADFEMAKAEERRNVAEETKKAVECRKRAIEEMAKVEEQRKIAEASKKRTVEEKLHADNLAKQLEEARRRNEELEKKLHELSGSRNLGEGRFDQPDRNKSAAAAKTEKAAQLEVLKEDTDKSRAASDSLQFEEVEKEKAFSERKQADSKTRIAEKRRKLVELNTKKAVEGKHCGDHLSKQLEDARLKINELQKQIYELSSSRKVVDALVVSSDKGISAEVAKVKLLKKQLKFEKKRVKHAKDVARLEKNRNSLLQQEVGCMKLELIQFLNRLDSLDACFSTPAEGINDMEKAGDFASMQWSKLKKNLCSLKLCQTCLQTENQLLKTRCMDSTVFDSLGETFQHDAHLPPIQGGSCTESITGINSKLESLLEGSNRKMLQSSAINSSMASFSDRQLVGSQERGTLSVTTSAKLGEENLNLQPTISSMFGEVTKNRCNENLAVVAENSVRCPLGRINGRIRNRKMLLDAVESIQLLCCESKKLNQQLEDKLSVLHCMVKGHMDKPREGSKLVRPNLHDIAYAVHDGSHKRRKKSHEGTVVMEQSCDGLQMKQMQSCPEHLSNPDTIDPKIMVGFEEVVNKNYMKLLDLDDAAEEECYRMAAEMPVSPTLPEIEVPGIETFEVDQFRPIQDENCERFSHKSENIASSDSFDVMNVENGSNRMQCNRVDTSPKLLQHQNECSLGSFDILRSNEKGFCSTMPAGKACLSHYQNSGMEMDMSVVPSSLDGVADIPFENEIRSTIESIPKYCVMFSNIKDGSSVSRIFCATKTCMAQCSLPSQAQFVVHRILHALKLEEKLLPKERVCVFFSLVLFNFCTATSGKFSLIRDFIPSLNLFAEHIDEVMSDAESRSLVSELCLDELLSVMEDFLIDGRVMLYTNLSSETAVECDSKMHVIIDGSDVIFSHEAASADLLVGGSIILGSLCATADRAGFMCEAVYNIFRMHRYDTAVVLVILHVFAYVGGNKIFTLRDYSLIMTVLKSVVMFLESECAPVAIATLSPVGDVQPQIHACVGCPFSKDALSVDIVVSLLFAKLQNYAQSGIMHQHWTANSSNSSVTYIEDKVEHNLSCVLDMNYDASCCLDKYIVPGKHSVSGVAGTLCDIIDVLSLMELLACNMSWDWTCKKIIAQLWSMLESSVLENLTIGIIILLGQLGRLGVDAVGYEDKEVENLRVKLYAFLWRETTIRAGLPIQLATVTALVGLISLDFEEVILENVKLPVMSGQFVPADLIRNWFSLLTEDQRAISTRLFRSVN</sequence>
<evidence type="ECO:0000313" key="7">
    <source>
        <dbReference type="RefSeq" id="XP_022716519.1"/>
    </source>
</evidence>
<dbReference type="RefSeq" id="XP_022716519.1">
    <property type="nucleotide sequence ID" value="XM_022860784.1"/>
</dbReference>
<reference evidence="4 5" key="1">
    <citation type="submission" date="2025-04" db="UniProtKB">
        <authorList>
            <consortium name="RefSeq"/>
        </authorList>
    </citation>
    <scope>IDENTIFICATION</scope>
    <source>
        <tissue evidence="4 5">Fruit stalk</tissue>
    </source>
</reference>
<feature type="region of interest" description="Disordered" evidence="2">
    <location>
        <begin position="452"/>
        <end position="542"/>
    </location>
</feature>
<evidence type="ECO:0000256" key="1">
    <source>
        <dbReference type="SAM" id="Coils"/>
    </source>
</evidence>
<accession>A0A6P5WKS3</accession>
<proteinExistence type="predicted"/>
<protein>
    <submittedName>
        <fullName evidence="4 5">Uncharacterized protein LOC111275409 isoform X1</fullName>
    </submittedName>
</protein>
<feature type="region of interest" description="Disordered" evidence="2">
    <location>
        <begin position="153"/>
        <end position="173"/>
    </location>
</feature>
<gene>
    <name evidence="4 5 6 7 8" type="primary">LOC111275409</name>
</gene>
<dbReference type="PANTHER" id="PTHR35480">
    <property type="entry name" value="MATERNAL EFFECT EMBRYO ARREST 22"/>
    <property type="match status" value="1"/>
</dbReference>
<evidence type="ECO:0000313" key="3">
    <source>
        <dbReference type="Proteomes" id="UP000515121"/>
    </source>
</evidence>
<evidence type="ECO:0000313" key="6">
    <source>
        <dbReference type="RefSeq" id="XP_022716518.1"/>
    </source>
</evidence>
<feature type="region of interest" description="Disordered" evidence="2">
    <location>
        <begin position="347"/>
        <end position="380"/>
    </location>
</feature>
<evidence type="ECO:0000313" key="4">
    <source>
        <dbReference type="RefSeq" id="XP_022716516.1"/>
    </source>
</evidence>
<dbReference type="PANTHER" id="PTHR35480:SF1">
    <property type="entry name" value="MATERNAL EFFECT EMBRYO ARREST 22"/>
    <property type="match status" value="1"/>
</dbReference>
<dbReference type="GeneID" id="111275409"/>
<dbReference type="OrthoDB" id="1933275at2759"/>
<dbReference type="RefSeq" id="XP_022716520.1">
    <property type="nucleotide sequence ID" value="XM_022860785.1"/>
</dbReference>
<keyword evidence="3" id="KW-1185">Reference proteome</keyword>
<name>A0A6P5WKS3_DURZI</name>
<dbReference type="KEGG" id="dzi:111275409"/>
<keyword evidence="1" id="KW-0175">Coiled coil</keyword>
<feature type="coiled-coil region" evidence="1">
    <location>
        <begin position="83"/>
        <end position="110"/>
    </location>
</feature>
<evidence type="ECO:0000256" key="2">
    <source>
        <dbReference type="SAM" id="MobiDB-lite"/>
    </source>
</evidence>
<feature type="coiled-coil region" evidence="1">
    <location>
        <begin position="588"/>
        <end position="670"/>
    </location>
</feature>
<evidence type="ECO:0000313" key="5">
    <source>
        <dbReference type="RefSeq" id="XP_022716517.1"/>
    </source>
</evidence>
<dbReference type="RefSeq" id="XP_022716517.1">
    <property type="nucleotide sequence ID" value="XM_022860782.1"/>
</dbReference>
<evidence type="ECO:0000313" key="8">
    <source>
        <dbReference type="RefSeq" id="XP_022716520.1"/>
    </source>
</evidence>
<organism evidence="3 6">
    <name type="scientific">Durio zibethinus</name>
    <name type="common">Durian</name>
    <dbReference type="NCBI Taxonomy" id="66656"/>
    <lineage>
        <taxon>Eukaryota</taxon>
        <taxon>Viridiplantae</taxon>
        <taxon>Streptophyta</taxon>
        <taxon>Embryophyta</taxon>
        <taxon>Tracheophyta</taxon>
        <taxon>Spermatophyta</taxon>
        <taxon>Magnoliopsida</taxon>
        <taxon>eudicotyledons</taxon>
        <taxon>Gunneridae</taxon>
        <taxon>Pentapetalae</taxon>
        <taxon>rosids</taxon>
        <taxon>malvids</taxon>
        <taxon>Malvales</taxon>
        <taxon>Malvaceae</taxon>
        <taxon>Helicteroideae</taxon>
        <taxon>Durio</taxon>
    </lineage>
</organism>
<dbReference type="RefSeq" id="XP_022716518.1">
    <property type="nucleotide sequence ID" value="XM_022860783.1"/>
</dbReference>
<feature type="coiled-coil region" evidence="1">
    <location>
        <begin position="276"/>
        <end position="310"/>
    </location>
</feature>
<feature type="compositionally biased region" description="Basic and acidic residues" evidence="2">
    <location>
        <begin position="452"/>
        <end position="538"/>
    </location>
</feature>